<dbReference type="Proteomes" id="UP001208570">
    <property type="component" value="Unassembled WGS sequence"/>
</dbReference>
<dbReference type="AlphaFoldDB" id="A0AAD9K7I8"/>
<keyword evidence="2" id="KW-1185">Reference proteome</keyword>
<name>A0AAD9K7I8_9ANNE</name>
<proteinExistence type="predicted"/>
<comment type="caution">
    <text evidence="1">The sequence shown here is derived from an EMBL/GenBank/DDBJ whole genome shotgun (WGS) entry which is preliminary data.</text>
</comment>
<dbReference type="EMBL" id="JAODUP010000040">
    <property type="protein sequence ID" value="KAK2166274.1"/>
    <property type="molecule type" value="Genomic_DNA"/>
</dbReference>
<gene>
    <name evidence="1" type="ORF">LSH36_40g09022</name>
</gene>
<reference evidence="1" key="1">
    <citation type="journal article" date="2023" name="Mol. Biol. Evol.">
        <title>Third-Generation Sequencing Reveals the Adaptive Role of the Epigenome in Three Deep-Sea Polychaetes.</title>
        <authorList>
            <person name="Perez M."/>
            <person name="Aroh O."/>
            <person name="Sun Y."/>
            <person name="Lan Y."/>
            <person name="Juniper S.K."/>
            <person name="Young C.R."/>
            <person name="Angers B."/>
            <person name="Qian P.Y."/>
        </authorList>
    </citation>
    <scope>NUCLEOTIDE SEQUENCE</scope>
    <source>
        <strain evidence="1">P08H-3</strain>
    </source>
</reference>
<evidence type="ECO:0000313" key="2">
    <source>
        <dbReference type="Proteomes" id="UP001208570"/>
    </source>
</evidence>
<sequence length="365" mass="42493">MYRSHVIHIPEEQTDKDMSRPIFDRPPGRIGIYIELEDAEPVDPHEYGSHVYFLRDTEDKLNSAIRQVPLSKIKGSERCCLLNDVIFEEYHDGVIISVGFEDVAAVDDLWHAYERQLLTPCLQEALITEQVLSRTAVTSLKLECRIWEDEIEACREEIKLNKVSPIKLETSTHGQEMIKVVKRYIPTLAEHVLMLKDTLNRFDQSLGEFIMIMKQNLPKEVDKICTYKQFLELADEIRKKKPDSSHNKILSIYAKVRDHIKLEVREFEDHVLHPLLQVHGSCETLHQREIKGHMRAGLRETRERLKPDYDFYQLNHKEWQAKVLLNEQKLFLGLISVLASSVTTLLEADTQTDEYLSALPIKIKI</sequence>
<accession>A0AAD9K7I8</accession>
<organism evidence="1 2">
    <name type="scientific">Paralvinella palmiformis</name>
    <dbReference type="NCBI Taxonomy" id="53620"/>
    <lineage>
        <taxon>Eukaryota</taxon>
        <taxon>Metazoa</taxon>
        <taxon>Spiralia</taxon>
        <taxon>Lophotrochozoa</taxon>
        <taxon>Annelida</taxon>
        <taxon>Polychaeta</taxon>
        <taxon>Sedentaria</taxon>
        <taxon>Canalipalpata</taxon>
        <taxon>Terebellida</taxon>
        <taxon>Terebelliformia</taxon>
        <taxon>Alvinellidae</taxon>
        <taxon>Paralvinella</taxon>
    </lineage>
</organism>
<protein>
    <submittedName>
        <fullName evidence="1">Uncharacterized protein</fullName>
    </submittedName>
</protein>
<evidence type="ECO:0000313" key="1">
    <source>
        <dbReference type="EMBL" id="KAK2166274.1"/>
    </source>
</evidence>